<sequence>MLRRWLGAREDTVEAFETGSPGRRACGGPAARDLFPDVQPRFLCFLFFVLQAD</sequence>
<dbReference type="EMBL" id="BAAATR010000010">
    <property type="protein sequence ID" value="GAA2245051.1"/>
    <property type="molecule type" value="Genomic_DNA"/>
</dbReference>
<accession>A0ABN3DZA3</accession>
<comment type="caution">
    <text evidence="1">The sequence shown here is derived from an EMBL/GenBank/DDBJ whole genome shotgun (WGS) entry which is preliminary data.</text>
</comment>
<keyword evidence="2" id="KW-1185">Reference proteome</keyword>
<gene>
    <name evidence="1" type="ORF">GCM10010430_28640</name>
</gene>
<evidence type="ECO:0000313" key="2">
    <source>
        <dbReference type="Proteomes" id="UP001500305"/>
    </source>
</evidence>
<dbReference type="Proteomes" id="UP001500305">
    <property type="component" value="Unassembled WGS sequence"/>
</dbReference>
<organism evidence="1 2">
    <name type="scientific">Kitasatospora cystarginea</name>
    <dbReference type="NCBI Taxonomy" id="58350"/>
    <lineage>
        <taxon>Bacteria</taxon>
        <taxon>Bacillati</taxon>
        <taxon>Actinomycetota</taxon>
        <taxon>Actinomycetes</taxon>
        <taxon>Kitasatosporales</taxon>
        <taxon>Streptomycetaceae</taxon>
        <taxon>Kitasatospora</taxon>
    </lineage>
</organism>
<name>A0ABN3DZA3_9ACTN</name>
<protein>
    <submittedName>
        <fullName evidence="1">Uncharacterized protein</fullName>
    </submittedName>
</protein>
<proteinExistence type="predicted"/>
<evidence type="ECO:0000313" key="1">
    <source>
        <dbReference type="EMBL" id="GAA2245051.1"/>
    </source>
</evidence>
<reference evidence="1 2" key="1">
    <citation type="journal article" date="2019" name="Int. J. Syst. Evol. Microbiol.">
        <title>The Global Catalogue of Microorganisms (GCM) 10K type strain sequencing project: providing services to taxonomists for standard genome sequencing and annotation.</title>
        <authorList>
            <consortium name="The Broad Institute Genomics Platform"/>
            <consortium name="The Broad Institute Genome Sequencing Center for Infectious Disease"/>
            <person name="Wu L."/>
            <person name="Ma J."/>
        </authorList>
    </citation>
    <scope>NUCLEOTIDE SEQUENCE [LARGE SCALE GENOMIC DNA]</scope>
    <source>
        <strain evidence="1 2">JCM 7356</strain>
    </source>
</reference>